<dbReference type="Proteomes" id="UP000038009">
    <property type="component" value="Unassembled WGS sequence"/>
</dbReference>
<feature type="domain" description="Calpain catalytic" evidence="4">
    <location>
        <begin position="427"/>
        <end position="775"/>
    </location>
</feature>
<organism evidence="5 6">
    <name type="scientific">Leptomonas seymouri</name>
    <dbReference type="NCBI Taxonomy" id="5684"/>
    <lineage>
        <taxon>Eukaryota</taxon>
        <taxon>Discoba</taxon>
        <taxon>Euglenozoa</taxon>
        <taxon>Kinetoplastea</taxon>
        <taxon>Metakinetoplastina</taxon>
        <taxon>Trypanosomatida</taxon>
        <taxon>Trypanosomatidae</taxon>
        <taxon>Leishmaniinae</taxon>
        <taxon>Leptomonas</taxon>
    </lineage>
</organism>
<dbReference type="SUPFAM" id="SSF54001">
    <property type="entry name" value="Cysteine proteinases"/>
    <property type="match status" value="1"/>
</dbReference>
<dbReference type="Pfam" id="PF09149">
    <property type="entry name" value="DUF1935"/>
    <property type="match status" value="1"/>
</dbReference>
<evidence type="ECO:0000256" key="3">
    <source>
        <dbReference type="SAM" id="MobiDB-lite"/>
    </source>
</evidence>
<dbReference type="SMART" id="SM00230">
    <property type="entry name" value="CysPc"/>
    <property type="match status" value="1"/>
</dbReference>
<evidence type="ECO:0000313" key="5">
    <source>
        <dbReference type="EMBL" id="KPI90321.1"/>
    </source>
</evidence>
<dbReference type="InterPro" id="IPR038765">
    <property type="entry name" value="Papain-like_cys_pep_sf"/>
</dbReference>
<dbReference type="EMBL" id="LJSK01000007">
    <property type="protein sequence ID" value="KPI90321.1"/>
    <property type="molecule type" value="Genomic_DNA"/>
</dbReference>
<protein>
    <submittedName>
        <fullName evidence="5">Putative calpain-like cysteine peptidase putative cysteine peptidase Clan CA family C2</fullName>
    </submittedName>
</protein>
<dbReference type="PANTHER" id="PTHR10183">
    <property type="entry name" value="CALPAIN"/>
    <property type="match status" value="1"/>
</dbReference>
<dbReference type="VEuPathDB" id="TriTrypDB:Lsey_0007_0340"/>
<name>A0A0N1I8N2_LEPSE</name>
<proteinExistence type="predicted"/>
<comment type="caution">
    <text evidence="1">Lacks conserved residue(s) required for the propagation of feature annotation.</text>
</comment>
<dbReference type="OMA" id="HPYYVIP"/>
<comment type="caution">
    <text evidence="5">The sequence shown here is derived from an EMBL/GenBank/DDBJ whole genome shotgun (WGS) entry which is preliminary data.</text>
</comment>
<feature type="coiled-coil region" evidence="2">
    <location>
        <begin position="151"/>
        <end position="185"/>
    </location>
</feature>
<evidence type="ECO:0000259" key="4">
    <source>
        <dbReference type="PROSITE" id="PS50203"/>
    </source>
</evidence>
<dbReference type="InterPro" id="IPR022684">
    <property type="entry name" value="Calpain_cysteine_protease"/>
</dbReference>
<evidence type="ECO:0000256" key="2">
    <source>
        <dbReference type="SAM" id="Coils"/>
    </source>
</evidence>
<dbReference type="InterPro" id="IPR036310">
    <property type="entry name" value="Smp-1-like_sf"/>
</dbReference>
<dbReference type="PROSITE" id="PS50203">
    <property type="entry name" value="CALPAIN_CAT"/>
    <property type="match status" value="1"/>
</dbReference>
<sequence length="985" mass="107009">MDCSALIPTELEEHITDDMLDLYMEEAFTSAAPPDLCVAGPKSAATAKQRKLSNTVTSPFSFHCAGTLAAFPATTPRAVENTNGGSQGSGTLIKMGSSEKIVLQRQSRRSSVWQISLVDERASLSVITSDDSGDFAFLTRDVRDANAYDAIRNYMVYCKQQEKDLQKLEEECARLEAEQQLLYGTAVAVNMTKRGSLAQSVASILLVDGTVPRDCNHGISKGSRPTEESVASEFAESDIDPLKPCPSVDGSGGGASQPLYRYGQPEVLGTYTPIFKGGFLYRCIIPEGMWVFYNDSQRYRMEVKYIFGASSILAAGPHASLQRLPSGEVEIAVTVWPQQTEVLLEGEVNGFKNLSVATLVDASYVNPHTAASTAAARALLNRYAHQSGKSSVTMLTTEDVLDCCFKGSKGIATSGGDAASSLTTAYRYVDPAFPPCSVSIYRHGVDEVFLWDMPWRCPADYLPKKQASEACLFAGAALPTDPFTGDGGDVYFCSAAAILAEHPECVHRLFRHPISAEAGRKERAVGAYHVTIGHGGWWTSTVVDEYLPASLLGPDMGRCPYDLRKLWYPLLEKAYAKLHGSYAAIQCGDPLEALQDFTGFPTFRFDEEWAAVAETVRGSLSSFTNTPETERLFAMIEESVNECGYMVCLNLPDEGPAEAKQVQLGMMYGSSYAVLRVVRYADYRLVQVRCPTMRLDGDGLWCAESVRWRQEPALASLCGMSVAASGCRGGAAGERGCADSKIVLGFNSALAPGCLWLDWSEVLLIFEGGGVCCTHWDWTEDCRVRGTFQDGVPSFVLEVRVEVAGEGDEGEASPVEAYCMLSQEDDRGLLPDNPNRALQPLMLCISGAAGVQEASELSGSTSTRQCIRCGCSIHPDRPATQLTYILGRDTALRTTFLPSAHPYYVIPRCLGEMSNKVFTVGIVSSTPVTKRGKLRVRVVQLPSTSPVFENEREFSTERVTDAPPASFQIRSADGRVRVGCGHRIG</sequence>
<keyword evidence="2" id="KW-0175">Coiled coil</keyword>
<dbReference type="SUPFAM" id="SSF101601">
    <property type="entry name" value="Smp-1-like"/>
    <property type="match status" value="1"/>
</dbReference>
<dbReference type="OrthoDB" id="424753at2759"/>
<evidence type="ECO:0000313" key="6">
    <source>
        <dbReference type="Proteomes" id="UP000038009"/>
    </source>
</evidence>
<keyword evidence="6" id="KW-1185">Reference proteome</keyword>
<dbReference type="GO" id="GO:0004198">
    <property type="term" value="F:calcium-dependent cysteine-type endopeptidase activity"/>
    <property type="evidence" value="ECO:0007669"/>
    <property type="project" value="InterPro"/>
</dbReference>
<dbReference type="PANTHER" id="PTHR10183:SF423">
    <property type="entry name" value="LEUCINE-RICH REPEAT PROTEIN (LRRP)"/>
    <property type="match status" value="1"/>
</dbReference>
<feature type="region of interest" description="Disordered" evidence="3">
    <location>
        <begin position="217"/>
        <end position="240"/>
    </location>
</feature>
<dbReference type="Gene3D" id="2.60.40.1180">
    <property type="entry name" value="Golgi alpha-mannosidase II"/>
    <property type="match status" value="1"/>
</dbReference>
<dbReference type="GO" id="GO:0006508">
    <property type="term" value="P:proteolysis"/>
    <property type="evidence" value="ECO:0007669"/>
    <property type="project" value="InterPro"/>
</dbReference>
<dbReference type="InterPro" id="IPR013780">
    <property type="entry name" value="Glyco_hydro_b"/>
</dbReference>
<gene>
    <name evidence="5" type="ORF">ABL78_0548</name>
</gene>
<evidence type="ECO:0000256" key="1">
    <source>
        <dbReference type="PROSITE-ProRule" id="PRU00239"/>
    </source>
</evidence>
<dbReference type="PRINTS" id="PR00704">
    <property type="entry name" value="CALPAIN"/>
</dbReference>
<accession>A0A0N1I8N2</accession>
<dbReference type="InterPro" id="IPR001300">
    <property type="entry name" value="Peptidase_C2_calpain_cat"/>
</dbReference>
<dbReference type="Pfam" id="PF00648">
    <property type="entry name" value="Peptidase_C2"/>
    <property type="match status" value="1"/>
</dbReference>
<reference evidence="5 6" key="1">
    <citation type="journal article" date="2015" name="PLoS Pathog.">
        <title>Leptomonas seymouri: Adaptations to the Dixenous Life Cycle Analyzed by Genome Sequencing, Transcriptome Profiling and Co-infection with Leishmania donovani.</title>
        <authorList>
            <person name="Kraeva N."/>
            <person name="Butenko A."/>
            <person name="Hlavacova J."/>
            <person name="Kostygov A."/>
            <person name="Myskova J."/>
            <person name="Grybchuk D."/>
            <person name="Lestinova T."/>
            <person name="Votypka J."/>
            <person name="Volf P."/>
            <person name="Opperdoes F."/>
            <person name="Flegontov P."/>
            <person name="Lukes J."/>
            <person name="Yurchenko V."/>
        </authorList>
    </citation>
    <scope>NUCLEOTIDE SEQUENCE [LARGE SCALE GENOMIC DNA]</scope>
    <source>
        <strain evidence="5 6">ATCC 30220</strain>
    </source>
</reference>
<dbReference type="InterPro" id="IPR015232">
    <property type="entry name" value="DUF1935"/>
</dbReference>
<dbReference type="AlphaFoldDB" id="A0A0N1I8N2"/>
<dbReference type="Gene3D" id="3.90.70.10">
    <property type="entry name" value="Cysteine proteinases"/>
    <property type="match status" value="1"/>
</dbReference>